<gene>
    <name evidence="1" type="ORF">TTAC_LOCUS8156</name>
</gene>
<name>A0A0R3X453_HYDTA</name>
<dbReference type="EMBL" id="UYWX01020456">
    <property type="protein sequence ID" value="VDM32662.1"/>
    <property type="molecule type" value="Genomic_DNA"/>
</dbReference>
<keyword evidence="2" id="KW-1185">Reference proteome</keyword>
<reference evidence="3" key="1">
    <citation type="submission" date="2017-02" db="UniProtKB">
        <authorList>
            <consortium name="WormBaseParasite"/>
        </authorList>
    </citation>
    <scope>IDENTIFICATION</scope>
</reference>
<organism evidence="3">
    <name type="scientific">Hydatigena taeniaeformis</name>
    <name type="common">Feline tapeworm</name>
    <name type="synonym">Taenia taeniaeformis</name>
    <dbReference type="NCBI Taxonomy" id="6205"/>
    <lineage>
        <taxon>Eukaryota</taxon>
        <taxon>Metazoa</taxon>
        <taxon>Spiralia</taxon>
        <taxon>Lophotrochozoa</taxon>
        <taxon>Platyhelminthes</taxon>
        <taxon>Cestoda</taxon>
        <taxon>Eucestoda</taxon>
        <taxon>Cyclophyllidea</taxon>
        <taxon>Taeniidae</taxon>
        <taxon>Hydatigera</taxon>
    </lineage>
</organism>
<evidence type="ECO:0000313" key="3">
    <source>
        <dbReference type="WBParaSite" id="TTAC_0000817101-mRNA-1"/>
    </source>
</evidence>
<protein>
    <submittedName>
        <fullName evidence="1 3">Uncharacterized protein</fullName>
    </submittedName>
</protein>
<reference evidence="1 2" key="2">
    <citation type="submission" date="2018-11" db="EMBL/GenBank/DDBJ databases">
        <authorList>
            <consortium name="Pathogen Informatics"/>
        </authorList>
    </citation>
    <scope>NUCLEOTIDE SEQUENCE [LARGE SCALE GENOMIC DNA]</scope>
</reference>
<dbReference type="AlphaFoldDB" id="A0A0R3X453"/>
<dbReference type="WBParaSite" id="TTAC_0000817101-mRNA-1">
    <property type="protein sequence ID" value="TTAC_0000817101-mRNA-1"/>
    <property type="gene ID" value="TTAC_0000817101"/>
</dbReference>
<dbReference type="Proteomes" id="UP000274429">
    <property type="component" value="Unassembled WGS sequence"/>
</dbReference>
<evidence type="ECO:0000313" key="1">
    <source>
        <dbReference type="EMBL" id="VDM32662.1"/>
    </source>
</evidence>
<proteinExistence type="predicted"/>
<evidence type="ECO:0000313" key="2">
    <source>
        <dbReference type="Proteomes" id="UP000274429"/>
    </source>
</evidence>
<accession>A0A0R3X453</accession>
<sequence>MVKFDTHFVSITPAIRGVFLRLFCSFGCLSPWHKEGGGMLKVLMEKKLALHLVPLPPTVAPKPTLMFPCGSKTLATSPGLLS</sequence>